<gene>
    <name evidence="1" type="ORF">ACI1P1_09520</name>
</gene>
<reference evidence="1" key="1">
    <citation type="submission" date="2024-12" db="EMBL/GenBank/DDBJ databases">
        <authorList>
            <person name="Wu N."/>
        </authorList>
    </citation>
    <scope>NUCLEOTIDE SEQUENCE</scope>
    <source>
        <strain evidence="1">P15</strain>
    </source>
</reference>
<evidence type="ECO:0000313" key="1">
    <source>
        <dbReference type="EMBL" id="MFM9328525.1"/>
    </source>
</evidence>
<comment type="caution">
    <text evidence="1">The sequence shown here is derived from an EMBL/GenBank/DDBJ whole genome shotgun (WGS) entry which is preliminary data.</text>
</comment>
<proteinExistence type="predicted"/>
<organism evidence="1 2">
    <name type="scientific">Paenibacillus mesotrionivorans</name>
    <dbReference type="NCBI Taxonomy" id="3160968"/>
    <lineage>
        <taxon>Bacteria</taxon>
        <taxon>Bacillati</taxon>
        <taxon>Bacillota</taxon>
        <taxon>Bacilli</taxon>
        <taxon>Bacillales</taxon>
        <taxon>Paenibacillaceae</taxon>
        <taxon>Paenibacillus</taxon>
    </lineage>
</organism>
<dbReference type="Proteomes" id="UP001631969">
    <property type="component" value="Unassembled WGS sequence"/>
</dbReference>
<accession>A0ACC7NWT9</accession>
<protein>
    <submittedName>
        <fullName evidence="1">Nucleoside hydrolase-like domain-containing protein</fullName>
    </submittedName>
</protein>
<keyword evidence="2" id="KW-1185">Reference proteome</keyword>
<sequence length="443" mass="49501">MPFMDKVKSRVIVLTDISSVTGGFKEPDDGQSLVRFLMYANEFDIEGLIATHTNHWNGRKPEYIREILEHYGQVHGNLSLHDPAFPRKEELLRVVKAGNPHDGREFVGEGHDTEASEWIIAAAQKDDQRPLWILVWGGTTDLAQALWRAGNRNNPEQLARIVSKLRIYSISDQYGIGAWIREQHPDLFYITSYRNYRGMYKGGDVSLVTAEWLEGNITKQHGPLGEAYPIYQGGDVYGSKVHGIKEGDTPTFLYLIPNGLGDSEHPEYGGWGGRFQTAPNGSPCHYFDAVENLVEEHSDSALWASVYRWRPAYQRSFQARMDWCVKSPEEANHEPVVSVSGPLRRTVSPGERVMISAAGSIDPDGNGLSYSWAVYQEPGSYRGTLVLESGCEQQVMFTAPQVDTPQTIHIVLSVTNNGLPPMTSYGRIVVTVDPFSEEAVSLE</sequence>
<dbReference type="EMBL" id="JBJURJ010000005">
    <property type="protein sequence ID" value="MFM9328525.1"/>
    <property type="molecule type" value="Genomic_DNA"/>
</dbReference>
<name>A0ACC7NWT9_9BACL</name>
<evidence type="ECO:0000313" key="2">
    <source>
        <dbReference type="Proteomes" id="UP001631969"/>
    </source>
</evidence>